<protein>
    <recommendedName>
        <fullName evidence="3">Thiol peroxidase</fullName>
        <shortName evidence="3">Tpx</shortName>
        <ecNumber evidence="3">1.11.1.24</ecNumber>
    </recommendedName>
    <alternativeName>
        <fullName evidence="3">Peroxiredoxin tpx</fullName>
        <shortName evidence="3">Prx</shortName>
    </alternativeName>
    <alternativeName>
        <fullName evidence="3">Thioredoxin peroxidase</fullName>
    </alternativeName>
    <alternativeName>
        <fullName evidence="3">Thioredoxin-dependent peroxiredoxin</fullName>
    </alternativeName>
</protein>
<keyword evidence="7" id="KW-1185">Reference proteome</keyword>
<dbReference type="Pfam" id="PF08534">
    <property type="entry name" value="Redoxin"/>
    <property type="match status" value="1"/>
</dbReference>
<reference evidence="6 7" key="1">
    <citation type="submission" date="2016-10" db="EMBL/GenBank/DDBJ databases">
        <authorList>
            <person name="de Groot N.N."/>
        </authorList>
    </citation>
    <scope>NUCLEOTIDE SEQUENCE [LARGE SCALE GENOMIC DNA]</scope>
    <source>
        <strain evidence="6 7">DSM 26000</strain>
    </source>
</reference>
<keyword evidence="1 3" id="KW-1015">Disulfide bond</keyword>
<feature type="signal peptide" evidence="4">
    <location>
        <begin position="1"/>
        <end position="22"/>
    </location>
</feature>
<evidence type="ECO:0000313" key="7">
    <source>
        <dbReference type="Proteomes" id="UP000198931"/>
    </source>
</evidence>
<dbReference type="STRING" id="1125876.SAMN05443292_0323"/>
<dbReference type="PROSITE" id="PS51257">
    <property type="entry name" value="PROKAR_LIPOPROTEIN"/>
    <property type="match status" value="1"/>
</dbReference>
<gene>
    <name evidence="3" type="primary">tpx</name>
    <name evidence="6" type="ORF">SAMN05443292_0323</name>
</gene>
<comment type="miscellaneous">
    <text evidence="3">The active site is a conserved redox-active cysteine residue, the peroxidatic cysteine (C(P)), which makes the nucleophilic attack on the peroxide substrate. The peroxide oxidizes the C(P)-SH to cysteine sulfenic acid (C(P)-SOH), which then reacts with another cysteine residue, the resolving cysteine (C(R)), to form a disulfide bridge. The disulfide is subsequently reduced by an appropriate electron donor to complete the catalytic cycle. In this atypical 2-Cys peroxiredoxin, C(R) is present in the same subunit to form an intramolecular disulfide. The disulfide is subsequently reduced by thioredoxin.</text>
</comment>
<keyword evidence="3" id="KW-0049">Antioxidant</keyword>
<keyword evidence="4" id="KW-0732">Signal</keyword>
<organism evidence="6 7">
    <name type="scientific">Halpernia frigidisoli</name>
    <dbReference type="NCBI Taxonomy" id="1125876"/>
    <lineage>
        <taxon>Bacteria</taxon>
        <taxon>Pseudomonadati</taxon>
        <taxon>Bacteroidota</taxon>
        <taxon>Flavobacteriia</taxon>
        <taxon>Flavobacteriales</taxon>
        <taxon>Weeksellaceae</taxon>
        <taxon>Chryseobacterium group</taxon>
        <taxon>Halpernia</taxon>
    </lineage>
</organism>
<dbReference type="EMBL" id="FOQT01000001">
    <property type="protein sequence ID" value="SFH83102.1"/>
    <property type="molecule type" value="Genomic_DNA"/>
</dbReference>
<keyword evidence="3 6" id="KW-0575">Peroxidase</keyword>
<evidence type="ECO:0000256" key="4">
    <source>
        <dbReference type="SAM" id="SignalP"/>
    </source>
</evidence>
<dbReference type="CDD" id="cd03014">
    <property type="entry name" value="PRX_Atyp2cys"/>
    <property type="match status" value="1"/>
</dbReference>
<dbReference type="PROSITE" id="PS51352">
    <property type="entry name" value="THIOREDOXIN_2"/>
    <property type="match status" value="1"/>
</dbReference>
<dbReference type="EC" id="1.11.1.24" evidence="3"/>
<dbReference type="InterPro" id="IPR050455">
    <property type="entry name" value="Tpx_Peroxidase_subfamily"/>
</dbReference>
<feature type="domain" description="Thioredoxin" evidence="5">
    <location>
        <begin position="58"/>
        <end position="206"/>
    </location>
</feature>
<evidence type="ECO:0000256" key="1">
    <source>
        <dbReference type="ARBA" id="ARBA00023157"/>
    </source>
</evidence>
<evidence type="ECO:0000256" key="2">
    <source>
        <dbReference type="ARBA" id="ARBA00023284"/>
    </source>
</evidence>
<sequence length="206" mass="21993">MFSKLIYSAVLLFALSSCNKTSTDKTVAATSTDSTANMKSENSVLMGGKTVHTVGKLPATGTEAPAFTLADVEMGDKTLDDFKGKSIILNIFPSVDTGVCSASVRKFNKEAANLPNAVVLCISKDLPLAQKRFCGAEGIKNVVMLSDYRSDFGKTYGVQLTDSPMRGLLSRAVVVINPEGKIVYEEQVSDISHEPNYEAAIKAVKG</sequence>
<dbReference type="Gene3D" id="3.40.30.10">
    <property type="entry name" value="Glutaredoxin"/>
    <property type="match status" value="1"/>
</dbReference>
<dbReference type="GO" id="GO:0008379">
    <property type="term" value="F:thioredoxin peroxidase activity"/>
    <property type="evidence" value="ECO:0007669"/>
    <property type="project" value="UniProtKB-UniRule"/>
</dbReference>
<keyword evidence="2 3" id="KW-0676">Redox-active center</keyword>
<dbReference type="SUPFAM" id="SSF52833">
    <property type="entry name" value="Thioredoxin-like"/>
    <property type="match status" value="1"/>
</dbReference>
<dbReference type="HAMAP" id="MF_00269">
    <property type="entry name" value="Tpx"/>
    <property type="match status" value="1"/>
</dbReference>
<comment type="similarity">
    <text evidence="3">Belongs to the peroxiredoxin family. Tpx subfamily.</text>
</comment>
<evidence type="ECO:0000259" key="5">
    <source>
        <dbReference type="PROSITE" id="PS51352"/>
    </source>
</evidence>
<dbReference type="InterPro" id="IPR002065">
    <property type="entry name" value="TPX"/>
</dbReference>
<proteinExistence type="inferred from homology"/>
<dbReference type="NCBIfam" id="NF001808">
    <property type="entry name" value="PRK00522.1"/>
    <property type="match status" value="1"/>
</dbReference>
<dbReference type="PANTHER" id="PTHR43110:SF1">
    <property type="entry name" value="THIOL PEROXIDASE"/>
    <property type="match status" value="1"/>
</dbReference>
<dbReference type="AlphaFoldDB" id="A0A1I3D8Q3"/>
<dbReference type="Proteomes" id="UP000198931">
    <property type="component" value="Unassembled WGS sequence"/>
</dbReference>
<accession>A0A1I3D8Q3</accession>
<keyword evidence="3" id="KW-0560">Oxidoreductase</keyword>
<feature type="disulfide bond" description="Redox-active" evidence="3">
    <location>
        <begin position="100"/>
        <end position="134"/>
    </location>
</feature>
<dbReference type="InterPro" id="IPR013740">
    <property type="entry name" value="Redoxin"/>
</dbReference>
<comment type="catalytic activity">
    <reaction evidence="3">
        <text>a hydroperoxide + [thioredoxin]-dithiol = an alcohol + [thioredoxin]-disulfide + H2O</text>
        <dbReference type="Rhea" id="RHEA:62620"/>
        <dbReference type="Rhea" id="RHEA-COMP:10698"/>
        <dbReference type="Rhea" id="RHEA-COMP:10700"/>
        <dbReference type="ChEBI" id="CHEBI:15377"/>
        <dbReference type="ChEBI" id="CHEBI:29950"/>
        <dbReference type="ChEBI" id="CHEBI:30879"/>
        <dbReference type="ChEBI" id="CHEBI:35924"/>
        <dbReference type="ChEBI" id="CHEBI:50058"/>
        <dbReference type="EC" id="1.11.1.24"/>
    </reaction>
</comment>
<feature type="active site" description="Cysteine sulfenic acid (-SOH) intermediate" evidence="3">
    <location>
        <position position="100"/>
    </location>
</feature>
<evidence type="ECO:0000256" key="3">
    <source>
        <dbReference type="HAMAP-Rule" id="MF_00269"/>
    </source>
</evidence>
<comment type="function">
    <text evidence="3">Thiol-specific peroxidase that catalyzes the reduction of hydrogen peroxide and organic hydroperoxides to water and alcohols, respectively. Plays a role in cell protection against oxidative stress by detoxifying peroxides.</text>
</comment>
<evidence type="ECO:0000313" key="6">
    <source>
        <dbReference type="EMBL" id="SFH83102.1"/>
    </source>
</evidence>
<name>A0A1I3D8Q3_9FLAO</name>
<dbReference type="PANTHER" id="PTHR43110">
    <property type="entry name" value="THIOL PEROXIDASE"/>
    <property type="match status" value="1"/>
</dbReference>
<dbReference type="InterPro" id="IPR013766">
    <property type="entry name" value="Thioredoxin_domain"/>
</dbReference>
<dbReference type="InterPro" id="IPR036249">
    <property type="entry name" value="Thioredoxin-like_sf"/>
</dbReference>
<comment type="subunit">
    <text evidence="3">Homodimer.</text>
</comment>
<feature type="chain" id="PRO_5011756232" description="Thiol peroxidase" evidence="4">
    <location>
        <begin position="23"/>
        <end position="206"/>
    </location>
</feature>